<dbReference type="InterPro" id="IPR029058">
    <property type="entry name" value="AB_hydrolase_fold"/>
</dbReference>
<dbReference type="RefSeq" id="WP_104095640.1">
    <property type="nucleotide sequence ID" value="NZ_JACHBP010000001.1"/>
</dbReference>
<gene>
    <name evidence="2" type="ORF">E3N84_06765</name>
</gene>
<dbReference type="InterPro" id="IPR022742">
    <property type="entry name" value="Hydrolase_4"/>
</dbReference>
<dbReference type="AlphaFoldDB" id="A0A4V3I9K0"/>
<comment type="caution">
    <text evidence="2">The sequence shown here is derived from an EMBL/GenBank/DDBJ whole genome shotgun (WGS) entry which is preliminary data.</text>
</comment>
<evidence type="ECO:0000313" key="2">
    <source>
        <dbReference type="EMBL" id="TFB79768.1"/>
    </source>
</evidence>
<evidence type="ECO:0000259" key="1">
    <source>
        <dbReference type="Pfam" id="PF12146"/>
    </source>
</evidence>
<dbReference type="Proteomes" id="UP000298488">
    <property type="component" value="Unassembled WGS sequence"/>
</dbReference>
<dbReference type="SUPFAM" id="SSF53474">
    <property type="entry name" value="alpha/beta-Hydrolases"/>
    <property type="match status" value="1"/>
</dbReference>
<dbReference type="Gene3D" id="3.40.50.1820">
    <property type="entry name" value="alpha/beta hydrolase"/>
    <property type="match status" value="1"/>
</dbReference>
<evidence type="ECO:0000313" key="3">
    <source>
        <dbReference type="Proteomes" id="UP000298488"/>
    </source>
</evidence>
<feature type="domain" description="Serine aminopeptidase S33" evidence="1">
    <location>
        <begin position="29"/>
        <end position="270"/>
    </location>
</feature>
<dbReference type="OrthoDB" id="9806902at2"/>
<organism evidence="2 3">
    <name type="scientific">Terrimesophilobacter mesophilus</name>
    <dbReference type="NCBI Taxonomy" id="433647"/>
    <lineage>
        <taxon>Bacteria</taxon>
        <taxon>Bacillati</taxon>
        <taxon>Actinomycetota</taxon>
        <taxon>Actinomycetes</taxon>
        <taxon>Micrococcales</taxon>
        <taxon>Microbacteriaceae</taxon>
        <taxon>Terrimesophilobacter</taxon>
    </lineage>
</organism>
<name>A0A4V3I9K0_9MICO</name>
<protein>
    <submittedName>
        <fullName evidence="2">Alpha/beta hydrolase</fullName>
    </submittedName>
</protein>
<dbReference type="InterPro" id="IPR051044">
    <property type="entry name" value="MAG_DAG_Lipase"/>
</dbReference>
<sequence length="287" mass="31060">MTTSSVRQDRTYVDAQGVTIHYYVWAADEPRAIIQLAHGLGEYAARYEWLAGELVAAGYTVYADDHRGHGRTGLGQYGGDHAKLGRLGPGGMPATVEAVRRLTGMIREENPGLEVVLLGHSWGNIIAQILVNEHSADFDAVILSGAAFRTLRHMNGGDLNAKHKHLGTTGYEWLSRDQQVVATAAADPLMFSAKALKLFGLADSLRLLGKPAKGIEHDLPLLILAGSDDSFGGTKSAELLAESYLNRGGLTDVELIVYTDARHEVFNETNKDEVVADTLAWLADRIG</sequence>
<keyword evidence="2" id="KW-0378">Hydrolase</keyword>
<dbReference type="GO" id="GO:0016787">
    <property type="term" value="F:hydrolase activity"/>
    <property type="evidence" value="ECO:0007669"/>
    <property type="project" value="UniProtKB-KW"/>
</dbReference>
<dbReference type="EMBL" id="SOFI01000003">
    <property type="protein sequence ID" value="TFB79768.1"/>
    <property type="molecule type" value="Genomic_DNA"/>
</dbReference>
<keyword evidence="3" id="KW-1185">Reference proteome</keyword>
<proteinExistence type="predicted"/>
<dbReference type="Pfam" id="PF12146">
    <property type="entry name" value="Hydrolase_4"/>
    <property type="match status" value="1"/>
</dbReference>
<reference evidence="2 3" key="1">
    <citation type="submission" date="2019-03" db="EMBL/GenBank/DDBJ databases">
        <title>Genomics of glacier-inhabiting Cryobacterium strains.</title>
        <authorList>
            <person name="Liu Q."/>
            <person name="Xin Y.-H."/>
        </authorList>
    </citation>
    <scope>NUCLEOTIDE SEQUENCE [LARGE SCALE GENOMIC DNA]</scope>
    <source>
        <strain evidence="2 3">CGMCC 1.10440</strain>
    </source>
</reference>
<dbReference type="PANTHER" id="PTHR11614">
    <property type="entry name" value="PHOSPHOLIPASE-RELATED"/>
    <property type="match status" value="1"/>
</dbReference>
<accession>A0A4V3I9K0</accession>